<dbReference type="InterPro" id="IPR006089">
    <property type="entry name" value="Acyl-CoA_DH_CS"/>
</dbReference>
<comment type="similarity">
    <text evidence="2 5">Belongs to the acyl-CoA dehydrogenase family.</text>
</comment>
<dbReference type="InterPro" id="IPR009100">
    <property type="entry name" value="AcylCoA_DH/oxidase_NM_dom_sf"/>
</dbReference>
<dbReference type="Gene3D" id="2.40.110.20">
    <property type="match status" value="1"/>
</dbReference>
<evidence type="ECO:0000256" key="1">
    <source>
        <dbReference type="ARBA" id="ARBA00001974"/>
    </source>
</evidence>
<organism evidence="9 10">
    <name type="scientific">Raineya orbicola</name>
    <dbReference type="NCBI Taxonomy" id="2016530"/>
    <lineage>
        <taxon>Bacteria</taxon>
        <taxon>Pseudomonadati</taxon>
        <taxon>Bacteroidota</taxon>
        <taxon>Cytophagia</taxon>
        <taxon>Cytophagales</taxon>
        <taxon>Raineyaceae</taxon>
        <taxon>Raineya</taxon>
    </lineage>
</organism>
<dbReference type="InterPro" id="IPR052904">
    <property type="entry name" value="Acyl-CoA_dehydrogenase-like"/>
</dbReference>
<evidence type="ECO:0000259" key="6">
    <source>
        <dbReference type="Pfam" id="PF00441"/>
    </source>
</evidence>
<dbReference type="InterPro" id="IPR006091">
    <property type="entry name" value="Acyl-CoA_Oxase/DH_mid-dom"/>
</dbReference>
<evidence type="ECO:0000256" key="4">
    <source>
        <dbReference type="ARBA" id="ARBA00022827"/>
    </source>
</evidence>
<dbReference type="EMBL" id="NKXO01000004">
    <property type="protein sequence ID" value="PKQ70595.1"/>
    <property type="molecule type" value="Genomic_DNA"/>
</dbReference>
<gene>
    <name evidence="9" type="ORF">Rain11_0325</name>
</gene>
<feature type="domain" description="Acyl-CoA dehydrogenase/oxidase C-terminal" evidence="6">
    <location>
        <begin position="301"/>
        <end position="456"/>
    </location>
</feature>
<dbReference type="GO" id="GO:0003995">
    <property type="term" value="F:acyl-CoA dehydrogenase activity"/>
    <property type="evidence" value="ECO:0007669"/>
    <property type="project" value="InterPro"/>
</dbReference>
<evidence type="ECO:0000259" key="8">
    <source>
        <dbReference type="Pfam" id="PF18158"/>
    </source>
</evidence>
<proteinExistence type="inferred from homology"/>
<reference evidence="9 10" key="1">
    <citation type="submission" date="2017-06" db="EMBL/GenBank/DDBJ databases">
        <title>Raineya orbicola gen. nov., sp. nov. a slightly thermophilic bacterium of the phylum Bacteroidetes and the description of Raineyaceae fam. nov.</title>
        <authorList>
            <person name="Albuquerque L."/>
            <person name="Polonia A.R.M."/>
            <person name="Barroso C."/>
            <person name="Froufe H.J.C."/>
            <person name="Lage O."/>
            <person name="Lobo-Da-Cunha A."/>
            <person name="Egas C."/>
            <person name="Da Costa M.S."/>
        </authorList>
    </citation>
    <scope>NUCLEOTIDE SEQUENCE [LARGE SCALE GENOMIC DNA]</scope>
    <source>
        <strain evidence="9 10">SPSPC-11</strain>
    </source>
</reference>
<evidence type="ECO:0000313" key="10">
    <source>
        <dbReference type="Proteomes" id="UP000233387"/>
    </source>
</evidence>
<evidence type="ECO:0000256" key="2">
    <source>
        <dbReference type="ARBA" id="ARBA00009347"/>
    </source>
</evidence>
<evidence type="ECO:0000256" key="3">
    <source>
        <dbReference type="ARBA" id="ARBA00022630"/>
    </source>
</evidence>
<keyword evidence="3 5" id="KW-0285">Flavoprotein</keyword>
<dbReference type="Pfam" id="PF02770">
    <property type="entry name" value="Acyl-CoA_dh_M"/>
    <property type="match status" value="1"/>
</dbReference>
<evidence type="ECO:0000256" key="5">
    <source>
        <dbReference type="RuleBase" id="RU362125"/>
    </source>
</evidence>
<dbReference type="Proteomes" id="UP000233387">
    <property type="component" value="Unassembled WGS sequence"/>
</dbReference>
<keyword evidence="5" id="KW-0560">Oxidoreductase</keyword>
<comment type="caution">
    <text evidence="9">The sequence shown here is derived from an EMBL/GenBank/DDBJ whole genome shotgun (WGS) entry which is preliminary data.</text>
</comment>
<dbReference type="Gene3D" id="1.20.140.10">
    <property type="entry name" value="Butyryl-CoA Dehydrogenase, subunit A, domain 3"/>
    <property type="match status" value="1"/>
</dbReference>
<keyword evidence="10" id="KW-1185">Reference proteome</keyword>
<dbReference type="PANTHER" id="PTHR42707:SF2">
    <property type="entry name" value="ACD11 DEHYDROGENASE"/>
    <property type="match status" value="1"/>
</dbReference>
<dbReference type="InterPro" id="IPR036250">
    <property type="entry name" value="AcylCo_DH-like_C"/>
</dbReference>
<evidence type="ECO:0000259" key="7">
    <source>
        <dbReference type="Pfam" id="PF02770"/>
    </source>
</evidence>
<dbReference type="InterPro" id="IPR041504">
    <property type="entry name" value="AidB_N"/>
</dbReference>
<feature type="domain" description="Acyl-CoA oxidase/dehydrogenase middle" evidence="7">
    <location>
        <begin position="191"/>
        <end position="291"/>
    </location>
</feature>
<feature type="domain" description="Adaptive response protein AidB N-terminal" evidence="8">
    <location>
        <begin position="27"/>
        <end position="182"/>
    </location>
</feature>
<dbReference type="AlphaFoldDB" id="A0A2N3IJU2"/>
<dbReference type="InterPro" id="IPR009075">
    <property type="entry name" value="AcylCo_DH/oxidase_C"/>
</dbReference>
<dbReference type="RefSeq" id="WP_101357591.1">
    <property type="nucleotide sequence ID" value="NZ_NKXO01000004.1"/>
</dbReference>
<dbReference type="Gene3D" id="6.10.250.600">
    <property type="match status" value="1"/>
</dbReference>
<dbReference type="OrthoDB" id="1489360at2"/>
<dbReference type="SUPFAM" id="SSF47203">
    <property type="entry name" value="Acyl-CoA dehydrogenase C-terminal domain-like"/>
    <property type="match status" value="1"/>
</dbReference>
<dbReference type="SUPFAM" id="SSF56645">
    <property type="entry name" value="Acyl-CoA dehydrogenase NM domain-like"/>
    <property type="match status" value="1"/>
</dbReference>
<evidence type="ECO:0000313" key="9">
    <source>
        <dbReference type="EMBL" id="PKQ70595.1"/>
    </source>
</evidence>
<dbReference type="Pfam" id="PF00441">
    <property type="entry name" value="Acyl-CoA_dh_1"/>
    <property type="match status" value="1"/>
</dbReference>
<keyword evidence="4 5" id="KW-0274">FAD</keyword>
<dbReference type="Pfam" id="PF18158">
    <property type="entry name" value="AidB_N"/>
    <property type="match status" value="1"/>
</dbReference>
<sequence length="570" mass="64872">MNNIAFSFPKTTEKHPQNRVVSAEYKSSQNFFESDKILKHFLKKFISDTAWQYMAPKWQKLGKQAACDMDLLSQLADKNPPELIKRNFFGETINEIRFHPAYHTLTQIAIDSEMFRVKWQPDLRSAFQKELHKLGFASFFLFGMSEGGLPCPLCMTDGVARLIDKFAQEEDKKRLLPHIYSTNLEELYTGAMFLTEKAGGSDVGANLVSATQWKDNYYLLNGEKWFCSNANAEIIFALARTNPEIKGTKGLSIFLIEKKKSDGSPNTMEIVRLKDKLGVRSMASAECIFTDTLGKLIGKEGEGFKIMTEMINLSRLYNAVGSLSQMRRALIEAYQFLKYRISFGVSALEHPLIRTKLTELASIYTATFYLTWHAIHTLDKADNGSSEDAELLRLLTPMLKKTAAEAGVYVIRECMELMGGIGYIEDGVMPKLFRDTLVLPIWEGAGNIMVLDMLRASAKSEGLKIMFPFMQKQLAEYEFLLRELQTIQEIFLQLPQMDKDTTEATAKPLFERLALLYELALLKFYKDAENGEWVKPAFEYLLQKLQSSALSFQKPLSVQEVEKMLAWVVA</sequence>
<protein>
    <submittedName>
        <fullName evidence="9">Acyl-CoA dehydrogenase, C-terminal domain</fullName>
    </submittedName>
</protein>
<name>A0A2N3IJU2_9BACT</name>
<dbReference type="PROSITE" id="PS00073">
    <property type="entry name" value="ACYL_COA_DH_2"/>
    <property type="match status" value="1"/>
</dbReference>
<accession>A0A2N3IJU2</accession>
<dbReference type="PANTHER" id="PTHR42707">
    <property type="entry name" value="ACYL-COA DEHYDROGENASE"/>
    <property type="match status" value="1"/>
</dbReference>
<comment type="cofactor">
    <cofactor evidence="1 5">
        <name>FAD</name>
        <dbReference type="ChEBI" id="CHEBI:57692"/>
    </cofactor>
</comment>